<dbReference type="InterPro" id="IPR038610">
    <property type="entry name" value="FliK-like_C_sf"/>
</dbReference>
<proteinExistence type="predicted"/>
<feature type="domain" description="Flagellar hook-length control protein-like C-terminal" evidence="1">
    <location>
        <begin position="250"/>
        <end position="330"/>
    </location>
</feature>
<dbReference type="InterPro" id="IPR021136">
    <property type="entry name" value="Flagellar_hook_control-like_C"/>
</dbReference>
<accession>A0A1W6ZW78</accession>
<dbReference type="RefSeq" id="WP_086089786.1">
    <property type="nucleotide sequence ID" value="NZ_CP021112.1"/>
</dbReference>
<dbReference type="Pfam" id="PF02120">
    <property type="entry name" value="Flg_hook"/>
    <property type="match status" value="1"/>
</dbReference>
<gene>
    <name evidence="2" type="ORF">CAK95_21500</name>
</gene>
<dbReference type="KEGG" id="psin:CAK95_21500"/>
<dbReference type="OrthoDB" id="7941698at2"/>
<sequence>MTRISAGLPQNIVFSPSAVDLSTMHAGKAVLPRAASIAPSMPDNAALAANTVIKDAAARLVSQQSGLAQLYGDLDAAITRTDLPQAVRAAAQSVLSLRMDAGHADALKTAVLKSGLFTEAMLAAGLAPAGDMKTALLSLRQTLQSWLGVSVPETRADPQLPPPFRGAAPVAQQPAVSPLAMLDARAAGFQLLAETDGALARQTLLQIASLPDAVAPQQTDASPKLTMDIPLATPLGTAIIQLQIEHDEERQDGEASREKTWRINLAIDLEPLGPVRASVSQIGGLTHVALMAERKDSAKALRDDLPMLEASLAEAALDVGDLQCRTGKPQISSAPAGLFVDRAS</sequence>
<dbReference type="AlphaFoldDB" id="A0A1W6ZW78"/>
<dbReference type="EMBL" id="CP021112">
    <property type="protein sequence ID" value="ARQ01391.1"/>
    <property type="molecule type" value="Genomic_DNA"/>
</dbReference>
<name>A0A1W6ZW78_9HYPH</name>
<evidence type="ECO:0000313" key="2">
    <source>
        <dbReference type="EMBL" id="ARQ01391.1"/>
    </source>
</evidence>
<keyword evidence="3" id="KW-1185">Reference proteome</keyword>
<dbReference type="Gene3D" id="3.30.750.140">
    <property type="match status" value="1"/>
</dbReference>
<organism evidence="2 3">
    <name type="scientific">Pseudorhodoplanes sinuspersici</name>
    <dbReference type="NCBI Taxonomy" id="1235591"/>
    <lineage>
        <taxon>Bacteria</taxon>
        <taxon>Pseudomonadati</taxon>
        <taxon>Pseudomonadota</taxon>
        <taxon>Alphaproteobacteria</taxon>
        <taxon>Hyphomicrobiales</taxon>
        <taxon>Pseudorhodoplanes</taxon>
    </lineage>
</organism>
<reference evidence="2 3" key="1">
    <citation type="submission" date="2017-05" db="EMBL/GenBank/DDBJ databases">
        <title>Full genome sequence of Pseudorhodoplanes sinuspersici.</title>
        <authorList>
            <person name="Dastgheib S.M.M."/>
            <person name="Shavandi M."/>
            <person name="Tirandaz H."/>
        </authorList>
    </citation>
    <scope>NUCLEOTIDE SEQUENCE [LARGE SCALE GENOMIC DNA]</scope>
    <source>
        <strain evidence="2 3">RIPI110</strain>
    </source>
</reference>
<evidence type="ECO:0000259" key="1">
    <source>
        <dbReference type="Pfam" id="PF02120"/>
    </source>
</evidence>
<dbReference type="Proteomes" id="UP000194137">
    <property type="component" value="Chromosome"/>
</dbReference>
<protein>
    <recommendedName>
        <fullName evidence="1">Flagellar hook-length control protein-like C-terminal domain-containing protein</fullName>
    </recommendedName>
</protein>
<dbReference type="STRING" id="1235591.CAK95_21500"/>
<evidence type="ECO:0000313" key="3">
    <source>
        <dbReference type="Proteomes" id="UP000194137"/>
    </source>
</evidence>